<evidence type="ECO:0000313" key="1">
    <source>
        <dbReference type="EMBL" id="NMG25832.1"/>
    </source>
</evidence>
<gene>
    <name evidence="1" type="ORF">GO606_14105</name>
</gene>
<evidence type="ECO:0000313" key="2">
    <source>
        <dbReference type="Proteomes" id="UP000615989"/>
    </source>
</evidence>
<proteinExistence type="predicted"/>
<name>A0ABX1PRC4_9RHOO</name>
<comment type="caution">
    <text evidence="1">The sequence shown here is derived from an EMBL/GenBank/DDBJ whole genome shotgun (WGS) entry which is preliminary data.</text>
</comment>
<dbReference type="EMBL" id="WTVG01000043">
    <property type="protein sequence ID" value="NMG25832.1"/>
    <property type="molecule type" value="Genomic_DNA"/>
</dbReference>
<organism evidence="1 2">
    <name type="scientific">Aromatoleum anaerobium</name>
    <dbReference type="NCBI Taxonomy" id="182180"/>
    <lineage>
        <taxon>Bacteria</taxon>
        <taxon>Pseudomonadati</taxon>
        <taxon>Pseudomonadota</taxon>
        <taxon>Betaproteobacteria</taxon>
        <taxon>Rhodocyclales</taxon>
        <taxon>Rhodocyclaceae</taxon>
        <taxon>Aromatoleum</taxon>
    </lineage>
</organism>
<protein>
    <submittedName>
        <fullName evidence="1">Uncharacterized protein</fullName>
    </submittedName>
</protein>
<sequence>MPALLITYDLNNEIRRPPIVKKIKDTWSWARLSESSYAVQTHLSPSQVFEQLRPLLDNNDNLYVITLKKPYSGWGPKDVNDWLERNLD</sequence>
<reference evidence="1" key="1">
    <citation type="submission" date="2019-12" db="EMBL/GenBank/DDBJ databases">
        <title>Comparative genomics gives insights into the taxonomy of the Azoarcus-Aromatoleum group and reveals separate origins of nif in the plant-associated Azoarcus and non-plant-associated Aromatoleum sub-groups.</title>
        <authorList>
            <person name="Lafos M."/>
            <person name="Maluk M."/>
            <person name="Batista M."/>
            <person name="Junghare M."/>
            <person name="Carmona M."/>
            <person name="Faoro H."/>
            <person name="Cruz L.M."/>
            <person name="Battistoni F."/>
            <person name="De Souza E."/>
            <person name="Pedrosa F."/>
            <person name="Chen W.-M."/>
            <person name="Poole P.S."/>
            <person name="Dixon R.A."/>
            <person name="James E.K."/>
        </authorList>
    </citation>
    <scope>NUCLEOTIDE SEQUENCE</scope>
    <source>
        <strain evidence="1">LuFRes1</strain>
    </source>
</reference>
<accession>A0ABX1PRC4</accession>
<dbReference type="RefSeq" id="WP_169119174.1">
    <property type="nucleotide sequence ID" value="NZ_WTVG02000039.1"/>
</dbReference>
<keyword evidence="2" id="KW-1185">Reference proteome</keyword>
<dbReference type="Proteomes" id="UP000615989">
    <property type="component" value="Unassembled WGS sequence"/>
</dbReference>